<dbReference type="PANTHER" id="PTHR28388:SF1">
    <property type="entry name" value="TRANSMEMBRANE PROTEIN 237"/>
    <property type="match status" value="1"/>
</dbReference>
<reference evidence="13 14" key="1">
    <citation type="journal article" date="2018" name="Nat. Ecol. Evol.">
        <title>Shark genomes provide insights into elasmobranch evolution and the origin of vertebrates.</title>
        <authorList>
            <person name="Hara Y"/>
            <person name="Yamaguchi K"/>
            <person name="Onimaru K"/>
            <person name="Kadota M"/>
            <person name="Koyanagi M"/>
            <person name="Keeley SD"/>
            <person name="Tatsumi K"/>
            <person name="Tanaka K"/>
            <person name="Motone F"/>
            <person name="Kageyama Y"/>
            <person name="Nozu R"/>
            <person name="Adachi N"/>
            <person name="Nishimura O"/>
            <person name="Nakagawa R"/>
            <person name="Tanegashima C"/>
            <person name="Kiyatake I"/>
            <person name="Matsumoto R"/>
            <person name="Murakumo K"/>
            <person name="Nishida K"/>
            <person name="Terakita A"/>
            <person name="Kuratani S"/>
            <person name="Sato K"/>
            <person name="Hyodo S Kuraku.S."/>
        </authorList>
    </citation>
    <scope>NUCLEOTIDE SEQUENCE [LARGE SCALE GENOMIC DNA]</scope>
</reference>
<organism evidence="13 14">
    <name type="scientific">Chiloscyllium punctatum</name>
    <name type="common">Brownbanded bambooshark</name>
    <name type="synonym">Hemiscyllium punctatum</name>
    <dbReference type="NCBI Taxonomy" id="137246"/>
    <lineage>
        <taxon>Eukaryota</taxon>
        <taxon>Metazoa</taxon>
        <taxon>Chordata</taxon>
        <taxon>Craniata</taxon>
        <taxon>Vertebrata</taxon>
        <taxon>Chondrichthyes</taxon>
        <taxon>Elasmobranchii</taxon>
        <taxon>Galeomorphii</taxon>
        <taxon>Galeoidea</taxon>
        <taxon>Orectolobiformes</taxon>
        <taxon>Hemiscylliidae</taxon>
        <taxon>Chiloscyllium</taxon>
    </lineage>
</organism>
<proteinExistence type="inferred from homology"/>
<dbReference type="EMBL" id="BEZZ01000842">
    <property type="protein sequence ID" value="GCC36499.1"/>
    <property type="molecule type" value="Genomic_DNA"/>
</dbReference>
<evidence type="ECO:0000256" key="2">
    <source>
        <dbReference type="ARBA" id="ARBA00004141"/>
    </source>
</evidence>
<dbReference type="AlphaFoldDB" id="A0A401T1H6"/>
<evidence type="ECO:0000256" key="6">
    <source>
        <dbReference type="ARBA" id="ARBA00022989"/>
    </source>
</evidence>
<keyword evidence="7" id="KW-0969">Cilium</keyword>
<keyword evidence="14" id="KW-1185">Reference proteome</keyword>
<evidence type="ECO:0000256" key="4">
    <source>
        <dbReference type="ARBA" id="ARBA00022692"/>
    </source>
</evidence>
<evidence type="ECO:0000256" key="7">
    <source>
        <dbReference type="ARBA" id="ARBA00023069"/>
    </source>
</evidence>
<name>A0A401T1H6_CHIPU</name>
<dbReference type="STRING" id="137246.A0A401T1H6"/>
<evidence type="ECO:0000256" key="12">
    <source>
        <dbReference type="SAM" id="Phobius"/>
    </source>
</evidence>
<comment type="function">
    <text evidence="10">Component of the transition zone in primary cilia. Required for ciliogenesis.</text>
</comment>
<evidence type="ECO:0000256" key="3">
    <source>
        <dbReference type="ARBA" id="ARBA00008783"/>
    </source>
</evidence>
<keyword evidence="5" id="KW-0970">Cilium biogenesis/degradation</keyword>
<evidence type="ECO:0000313" key="14">
    <source>
        <dbReference type="Proteomes" id="UP000287033"/>
    </source>
</evidence>
<sequence length="285" mass="32522">MDRRWEARPPRTLPPVPRWRFEMFHIFKIVKEIEKVDRVHLFPFVKSSNVVINKTRKKKSSASNGVDTLVTSTGRRHSESIEPLTPDLQDTAPKKKKKKKKLSAATELETSFTQQSASDVCNFYTGPDDEVSRKIKKRAKRTRPAGYRNELEVEEEDIISEGQVPRPQGPIFAISAGSSQPVDKVFLERSLYFIALVLSLSQQMPSDRLNRHRFTKGSNFTLWPSGSEFQILHPWVVVNLVVSILVGLAWIFLSYHPTLDYTEESEFASHMNDIGAPDEKIKAQA</sequence>
<accession>A0A401T1H6</accession>
<evidence type="ECO:0000256" key="1">
    <source>
        <dbReference type="ARBA" id="ARBA00004138"/>
    </source>
</evidence>
<keyword evidence="8 12" id="KW-0472">Membrane</keyword>
<keyword evidence="4 12" id="KW-0812">Transmembrane</keyword>
<comment type="similarity">
    <text evidence="3">Belongs to the TMEM237 family.</text>
</comment>
<comment type="caution">
    <text evidence="13">The sequence shown here is derived from an EMBL/GenBank/DDBJ whole genome shotgun (WGS) entry which is preliminary data.</text>
</comment>
<dbReference type="GO" id="GO:0060271">
    <property type="term" value="P:cilium assembly"/>
    <property type="evidence" value="ECO:0007669"/>
    <property type="project" value="TreeGrafter"/>
</dbReference>
<dbReference type="PANTHER" id="PTHR28388">
    <property type="entry name" value="TRANSMEMBRANE PROTEIN 237"/>
    <property type="match status" value="1"/>
</dbReference>
<comment type="subcellular location">
    <subcellularLocation>
        <location evidence="1">Cell projection</location>
        <location evidence="1">Cilium</location>
    </subcellularLocation>
    <subcellularLocation>
        <location evidence="2">Membrane</location>
        <topology evidence="2">Multi-pass membrane protein</topology>
    </subcellularLocation>
</comment>
<evidence type="ECO:0000256" key="11">
    <source>
        <dbReference type="SAM" id="MobiDB-lite"/>
    </source>
</evidence>
<dbReference type="GO" id="GO:0016020">
    <property type="term" value="C:membrane"/>
    <property type="evidence" value="ECO:0007669"/>
    <property type="project" value="UniProtKB-SubCell"/>
</dbReference>
<dbReference type="OrthoDB" id="550113at2759"/>
<feature type="transmembrane region" description="Helical" evidence="12">
    <location>
        <begin position="232"/>
        <end position="253"/>
    </location>
</feature>
<keyword evidence="6 12" id="KW-1133">Transmembrane helix</keyword>
<evidence type="ECO:0000256" key="9">
    <source>
        <dbReference type="ARBA" id="ARBA00023273"/>
    </source>
</evidence>
<evidence type="ECO:0000256" key="8">
    <source>
        <dbReference type="ARBA" id="ARBA00023136"/>
    </source>
</evidence>
<protein>
    <submittedName>
        <fullName evidence="13">Uncharacterized protein</fullName>
    </submittedName>
</protein>
<evidence type="ECO:0000256" key="5">
    <source>
        <dbReference type="ARBA" id="ARBA00022794"/>
    </source>
</evidence>
<evidence type="ECO:0000256" key="10">
    <source>
        <dbReference type="ARBA" id="ARBA00025631"/>
    </source>
</evidence>
<dbReference type="GO" id="GO:0035869">
    <property type="term" value="C:ciliary transition zone"/>
    <property type="evidence" value="ECO:0007669"/>
    <property type="project" value="TreeGrafter"/>
</dbReference>
<feature type="compositionally biased region" description="Polar residues" evidence="11">
    <location>
        <begin position="61"/>
        <end position="73"/>
    </location>
</feature>
<keyword evidence="9" id="KW-0966">Cell projection</keyword>
<evidence type="ECO:0000313" key="13">
    <source>
        <dbReference type="EMBL" id="GCC36499.1"/>
    </source>
</evidence>
<dbReference type="Pfam" id="PF15383">
    <property type="entry name" value="TMEM237"/>
    <property type="match status" value="1"/>
</dbReference>
<dbReference type="InterPro" id="IPR029409">
    <property type="entry name" value="TMEM237"/>
</dbReference>
<dbReference type="Proteomes" id="UP000287033">
    <property type="component" value="Unassembled WGS sequence"/>
</dbReference>
<gene>
    <name evidence="13" type="ORF">chiPu_0014993</name>
</gene>
<feature type="region of interest" description="Disordered" evidence="11">
    <location>
        <begin position="54"/>
        <end position="102"/>
    </location>
</feature>